<dbReference type="EMBL" id="OU892286">
    <property type="protein sequence ID" value="CAG9761307.1"/>
    <property type="molecule type" value="Genomic_DNA"/>
</dbReference>
<dbReference type="PANTHER" id="PTHR12970:SF1">
    <property type="entry name" value="PROTEASOME ASSEMBLY CHAPERONE 2"/>
    <property type="match status" value="1"/>
</dbReference>
<proteinExistence type="inferred from homology"/>
<gene>
    <name evidence="5" type="ORF">CEUTPL_LOCUS2012</name>
</gene>
<accession>A0A9N9MJ17</accession>
<keyword evidence="6" id="KW-1185">Reference proteome</keyword>
<evidence type="ECO:0000256" key="1">
    <source>
        <dbReference type="ARBA" id="ARBA00019186"/>
    </source>
</evidence>
<evidence type="ECO:0000313" key="5">
    <source>
        <dbReference type="EMBL" id="CAG9761307.1"/>
    </source>
</evidence>
<protein>
    <recommendedName>
        <fullName evidence="1 4">Proteasome assembly chaperone 2</fullName>
    </recommendedName>
</protein>
<organism evidence="5 6">
    <name type="scientific">Ceutorhynchus assimilis</name>
    <name type="common">cabbage seed weevil</name>
    <dbReference type="NCBI Taxonomy" id="467358"/>
    <lineage>
        <taxon>Eukaryota</taxon>
        <taxon>Metazoa</taxon>
        <taxon>Ecdysozoa</taxon>
        <taxon>Arthropoda</taxon>
        <taxon>Hexapoda</taxon>
        <taxon>Insecta</taxon>
        <taxon>Pterygota</taxon>
        <taxon>Neoptera</taxon>
        <taxon>Endopterygota</taxon>
        <taxon>Coleoptera</taxon>
        <taxon>Polyphaga</taxon>
        <taxon>Cucujiformia</taxon>
        <taxon>Curculionidae</taxon>
        <taxon>Ceutorhynchinae</taxon>
        <taxon>Ceutorhynchus</taxon>
    </lineage>
</organism>
<dbReference type="GO" id="GO:0005634">
    <property type="term" value="C:nucleus"/>
    <property type="evidence" value="ECO:0007669"/>
    <property type="project" value="TreeGrafter"/>
</dbReference>
<dbReference type="PANTHER" id="PTHR12970">
    <property type="entry name" value="PROTEASOME ASSEMBLY CHAPERONE 2"/>
    <property type="match status" value="1"/>
</dbReference>
<evidence type="ECO:0000313" key="6">
    <source>
        <dbReference type="Proteomes" id="UP001152799"/>
    </source>
</evidence>
<comment type="function">
    <text evidence="4">Chaperone protein which promotes assembly of the 20S proteasome as part of a heterodimer with PSMG1.</text>
</comment>
<dbReference type="InterPro" id="IPR016562">
    <property type="entry name" value="Proteasome_assmbl_chp_2_euk"/>
</dbReference>
<evidence type="ECO:0000256" key="2">
    <source>
        <dbReference type="ARBA" id="ARBA00023186"/>
    </source>
</evidence>
<dbReference type="PIRSF" id="PIRSF010044">
    <property type="entry name" value="UCP010044"/>
    <property type="match status" value="1"/>
</dbReference>
<sequence length="237" mass="26563">MQLLNFKKPVNLNDYTLIIPSVSVGNVPQLTIDLLITTLNLENVATIWHPGLRASVGADPFHSNEKTICTASELYISEANKLAVIQIRSTIETKFVLKFLTDLLSSVKQLGFKRLFVLGTGFDYELHNIADRNMFYFITNKENLDQIQSTKRLEPNSNGKFVVHGAGYATTLYGLIGNQIESVLLVKYVSEGENIIDAKHFLGKLLEFLKLETTHKQLAYPASWHYVYGAPPPSGIF</sequence>
<dbReference type="Gene3D" id="3.40.50.10900">
    <property type="entry name" value="PAC-like subunit"/>
    <property type="match status" value="1"/>
</dbReference>
<comment type="similarity">
    <text evidence="3 4">Belongs to the PSMG2 family.</text>
</comment>
<evidence type="ECO:0000256" key="3">
    <source>
        <dbReference type="ARBA" id="ARBA00025745"/>
    </source>
</evidence>
<keyword evidence="2 4" id="KW-0143">Chaperone</keyword>
<reference evidence="5" key="1">
    <citation type="submission" date="2022-01" db="EMBL/GenBank/DDBJ databases">
        <authorList>
            <person name="King R."/>
        </authorList>
    </citation>
    <scope>NUCLEOTIDE SEQUENCE</scope>
</reference>
<dbReference type="OrthoDB" id="10260712at2759"/>
<dbReference type="AlphaFoldDB" id="A0A9N9MJ17"/>
<name>A0A9N9MJ17_9CUCU</name>
<dbReference type="GO" id="GO:0005829">
    <property type="term" value="C:cytosol"/>
    <property type="evidence" value="ECO:0007669"/>
    <property type="project" value="TreeGrafter"/>
</dbReference>
<dbReference type="InterPro" id="IPR019151">
    <property type="entry name" value="Proteasome_assmbl_chaperone_2"/>
</dbReference>
<dbReference type="Proteomes" id="UP001152799">
    <property type="component" value="Chromosome 10"/>
</dbReference>
<evidence type="ECO:0000256" key="4">
    <source>
        <dbReference type="PIRNR" id="PIRNR010044"/>
    </source>
</evidence>
<comment type="subunit">
    <text evidence="4">Forms a heterodimer with PSMG1.</text>
</comment>
<dbReference type="Pfam" id="PF09754">
    <property type="entry name" value="PAC2"/>
    <property type="match status" value="1"/>
</dbReference>
<dbReference type="InterPro" id="IPR038389">
    <property type="entry name" value="PSMG2_sf"/>
</dbReference>
<dbReference type="GO" id="GO:0043248">
    <property type="term" value="P:proteasome assembly"/>
    <property type="evidence" value="ECO:0007669"/>
    <property type="project" value="TreeGrafter"/>
</dbReference>